<evidence type="ECO:0000313" key="3">
    <source>
        <dbReference type="Proteomes" id="UP000593565"/>
    </source>
</evidence>
<sequence>MERMMANQVQLENVLRAMLLPARSTLPSPLLKREHDTTLQAPDVHEQPPAPDVHEQPPAPDVHEQPPAPDVHEQPSAPDTHEQPSAQDVPVPSQVPECPACPAVEAVHEIFWEGAGITAELQPEAYGEASAVELQPEAYGEASPEDVASPACAAEDVAPPACAVGVPAPSPRLTGDTAQWSRPVRGGALHSSAGAAGGGALLSSSSAAGGGALCSRAVGGGAANVNPDGGVALHSCRPTEAASPPMAVMDISGRGPGPPLEGGFGYSGRSTLWRGVLPPAAVALHWKDFELGARFRV</sequence>
<organism evidence="2 3">
    <name type="scientific">Ameiurus melas</name>
    <name type="common">Black bullhead</name>
    <name type="synonym">Silurus melas</name>
    <dbReference type="NCBI Taxonomy" id="219545"/>
    <lineage>
        <taxon>Eukaryota</taxon>
        <taxon>Metazoa</taxon>
        <taxon>Chordata</taxon>
        <taxon>Craniata</taxon>
        <taxon>Vertebrata</taxon>
        <taxon>Euteleostomi</taxon>
        <taxon>Actinopterygii</taxon>
        <taxon>Neopterygii</taxon>
        <taxon>Teleostei</taxon>
        <taxon>Ostariophysi</taxon>
        <taxon>Siluriformes</taxon>
        <taxon>Ictaluridae</taxon>
        <taxon>Ameiurus</taxon>
    </lineage>
</organism>
<name>A0A7J6B8Z0_AMEME</name>
<evidence type="ECO:0000313" key="2">
    <source>
        <dbReference type="EMBL" id="KAF4091534.1"/>
    </source>
</evidence>
<keyword evidence="3" id="KW-1185">Reference proteome</keyword>
<comment type="caution">
    <text evidence="2">The sequence shown here is derived from an EMBL/GenBank/DDBJ whole genome shotgun (WGS) entry which is preliminary data.</text>
</comment>
<feature type="region of interest" description="Disordered" evidence="1">
    <location>
        <begin position="24"/>
        <end position="96"/>
    </location>
</feature>
<dbReference type="Proteomes" id="UP000593565">
    <property type="component" value="Unassembled WGS sequence"/>
</dbReference>
<dbReference type="AlphaFoldDB" id="A0A7J6B8Z0"/>
<dbReference type="EMBL" id="JAAGNN010000003">
    <property type="protein sequence ID" value="KAF4091534.1"/>
    <property type="molecule type" value="Genomic_DNA"/>
</dbReference>
<evidence type="ECO:0000256" key="1">
    <source>
        <dbReference type="SAM" id="MobiDB-lite"/>
    </source>
</evidence>
<accession>A0A7J6B8Z0</accession>
<reference evidence="2 3" key="1">
    <citation type="submission" date="2020-02" db="EMBL/GenBank/DDBJ databases">
        <title>A chromosome-scale genome assembly of the black bullhead catfish (Ameiurus melas).</title>
        <authorList>
            <person name="Wen M."/>
            <person name="Zham M."/>
            <person name="Cabau C."/>
            <person name="Klopp C."/>
            <person name="Donnadieu C."/>
            <person name="Roques C."/>
            <person name="Bouchez O."/>
            <person name="Lampietro C."/>
            <person name="Jouanno E."/>
            <person name="Herpin A."/>
            <person name="Louis A."/>
            <person name="Berthelot C."/>
            <person name="Parey E."/>
            <person name="Roest-Crollius H."/>
            <person name="Braasch I."/>
            <person name="Postlethwait J."/>
            <person name="Robinson-Rechavi M."/>
            <person name="Echchiki A."/>
            <person name="Begum T."/>
            <person name="Montfort J."/>
            <person name="Schartl M."/>
            <person name="Bobe J."/>
            <person name="Guiguen Y."/>
        </authorList>
    </citation>
    <scope>NUCLEOTIDE SEQUENCE [LARGE SCALE GENOMIC DNA]</scope>
    <source>
        <strain evidence="2">M_S1</strain>
        <tissue evidence="2">Blood</tissue>
    </source>
</reference>
<proteinExistence type="predicted"/>
<gene>
    <name evidence="2" type="ORF">AMELA_G00038040</name>
</gene>
<protein>
    <submittedName>
        <fullName evidence="2">Uncharacterized protein</fullName>
    </submittedName>
</protein>